<dbReference type="STRING" id="981085.W9QXS1"/>
<dbReference type="Proteomes" id="UP000030645">
    <property type="component" value="Unassembled WGS sequence"/>
</dbReference>
<dbReference type="InterPro" id="IPR029063">
    <property type="entry name" value="SAM-dependent_MTases_sf"/>
</dbReference>
<keyword evidence="4" id="KW-1185">Reference proteome</keyword>
<dbReference type="SUPFAM" id="SSF53335">
    <property type="entry name" value="S-adenosyl-L-methionine-dependent methyltransferases"/>
    <property type="match status" value="1"/>
</dbReference>
<feature type="region of interest" description="Disordered" evidence="1">
    <location>
        <begin position="333"/>
        <end position="352"/>
    </location>
</feature>
<accession>W9QXS1</accession>
<reference evidence="4" key="1">
    <citation type="submission" date="2013-01" db="EMBL/GenBank/DDBJ databases">
        <title>Draft Genome Sequence of a Mulberry Tree, Morus notabilis C.K. Schneid.</title>
        <authorList>
            <person name="He N."/>
            <person name="Zhao S."/>
        </authorList>
    </citation>
    <scope>NUCLEOTIDE SEQUENCE</scope>
</reference>
<evidence type="ECO:0000313" key="4">
    <source>
        <dbReference type="Proteomes" id="UP000030645"/>
    </source>
</evidence>
<dbReference type="EMBL" id="KE343375">
    <property type="protein sequence ID" value="EXB27052.1"/>
    <property type="molecule type" value="Genomic_DNA"/>
</dbReference>
<evidence type="ECO:0000259" key="2">
    <source>
        <dbReference type="Pfam" id="PF13679"/>
    </source>
</evidence>
<feature type="domain" description="Methyltransferase" evidence="2">
    <location>
        <begin position="134"/>
        <end position="290"/>
    </location>
</feature>
<organism evidence="3 4">
    <name type="scientific">Morus notabilis</name>
    <dbReference type="NCBI Taxonomy" id="981085"/>
    <lineage>
        <taxon>Eukaryota</taxon>
        <taxon>Viridiplantae</taxon>
        <taxon>Streptophyta</taxon>
        <taxon>Embryophyta</taxon>
        <taxon>Tracheophyta</taxon>
        <taxon>Spermatophyta</taxon>
        <taxon>Magnoliopsida</taxon>
        <taxon>eudicotyledons</taxon>
        <taxon>Gunneridae</taxon>
        <taxon>Pentapetalae</taxon>
        <taxon>rosids</taxon>
        <taxon>fabids</taxon>
        <taxon>Rosales</taxon>
        <taxon>Moraceae</taxon>
        <taxon>Moreae</taxon>
        <taxon>Morus</taxon>
    </lineage>
</organism>
<dbReference type="PANTHER" id="PTHR12496">
    <property type="entry name" value="CGI-41 METHYLTRANSFERASE"/>
    <property type="match status" value="1"/>
</dbReference>
<dbReference type="InterPro" id="IPR025714">
    <property type="entry name" value="Methyltranfer_dom"/>
</dbReference>
<dbReference type="Pfam" id="PF13679">
    <property type="entry name" value="Methyltransf_32"/>
    <property type="match status" value="1"/>
</dbReference>
<dbReference type="InterPro" id="IPR052220">
    <property type="entry name" value="METTL25"/>
</dbReference>
<name>W9QXS1_9ROSA</name>
<dbReference type="PANTHER" id="PTHR12496:SF0">
    <property type="entry name" value="METHYLTRANSFERASE DOMAIN-CONTAINING PROTEIN"/>
    <property type="match status" value="1"/>
</dbReference>
<evidence type="ECO:0000313" key="3">
    <source>
        <dbReference type="EMBL" id="EXB27052.1"/>
    </source>
</evidence>
<feature type="region of interest" description="Disordered" evidence="1">
    <location>
        <begin position="360"/>
        <end position="395"/>
    </location>
</feature>
<dbReference type="eggNOG" id="KOG2651">
    <property type="taxonomic scope" value="Eukaryota"/>
</dbReference>
<proteinExistence type="predicted"/>
<sequence>MAEKDCCYSCSSASETLRWISAVVEFLNTYSFFRDAHLVNFFRDKLWESLDSDWIECLGKEPVEILLQIPSGLVKHDWPPSLKHFLLTLNSLVFPRQHSHSLQTVLPEWLNLNMEKKIKITSVNGVLGQGMNPKKKHEVEILSALLSCVAHSVGAHTIIDVGAGQGYLSQVLSFQYNHSVLAIDASSHHGSVTNARAQRIYKHYAFLMRKSKSEKTSLMVPKTITCRVMSIDMLKDLITSEATTCSKDNGSEQHRDDYGDMGLQQSLCRVNDDTSSMLLAGLHACGDLSSAERWRCLEADDGIHNFELHAFRAAFQMILKKYYPEVMISSPSIGRQGKALRRRQKRETLESVPCHKDSTCASSSHIQSRMEDNCPPVKSTEPETGDRSSSGFETASSLFRDSRKGDKYSLFQRYSLSGLRRLGLKPLQDIDFCRIWDEVEPFSEMIGPYWSLRAALGPLLETFILLDRLLFLQEAGNSIEAMMLPIFDPELSPRNVAIIAKKI</sequence>
<evidence type="ECO:0000256" key="1">
    <source>
        <dbReference type="SAM" id="MobiDB-lite"/>
    </source>
</evidence>
<protein>
    <recommendedName>
        <fullName evidence="2">Methyltransferase domain-containing protein</fullName>
    </recommendedName>
</protein>
<gene>
    <name evidence="3" type="ORF">L484_007397</name>
</gene>
<dbReference type="AlphaFoldDB" id="W9QXS1"/>